<dbReference type="EMBL" id="OU015569">
    <property type="protein sequence ID" value="CAG5094658.1"/>
    <property type="molecule type" value="Genomic_DNA"/>
</dbReference>
<organism evidence="1 2">
    <name type="scientific">Oikopleura dioica</name>
    <name type="common">Tunicate</name>
    <dbReference type="NCBI Taxonomy" id="34765"/>
    <lineage>
        <taxon>Eukaryota</taxon>
        <taxon>Metazoa</taxon>
        <taxon>Chordata</taxon>
        <taxon>Tunicata</taxon>
        <taxon>Appendicularia</taxon>
        <taxon>Copelata</taxon>
        <taxon>Oikopleuridae</taxon>
        <taxon>Oikopleura</taxon>
    </lineage>
</organism>
<dbReference type="Proteomes" id="UP001158576">
    <property type="component" value="Chromosome XSR"/>
</dbReference>
<evidence type="ECO:0000313" key="1">
    <source>
        <dbReference type="EMBL" id="CAG5094658.1"/>
    </source>
</evidence>
<evidence type="ECO:0000313" key="2">
    <source>
        <dbReference type="Proteomes" id="UP001158576"/>
    </source>
</evidence>
<keyword evidence="2" id="KW-1185">Reference proteome</keyword>
<reference evidence="1 2" key="1">
    <citation type="submission" date="2021-04" db="EMBL/GenBank/DDBJ databases">
        <authorList>
            <person name="Bliznina A."/>
        </authorList>
    </citation>
    <scope>NUCLEOTIDE SEQUENCE [LARGE SCALE GENOMIC DNA]</scope>
</reference>
<sequence length="126" mass="14999">MPVSNRKKVKETRETLQKYIESFKRFQADYPYCRIDQILKPMGGHSFRLLDERLLMVIPQINRVTSILRTRFLSFEMKQYPSCRENHNTAWEARRLRDSVINTIKGMRSNVAAVKILPSLKQRLEQ</sequence>
<name>A0ABN7SEU4_OIKDI</name>
<gene>
    <name evidence="1" type="ORF">OKIOD_LOCUS5308</name>
</gene>
<protein>
    <submittedName>
        <fullName evidence="1">Oidioi.mRNA.OKI2018_I69.XSR.g13750.t1.cds</fullName>
    </submittedName>
</protein>
<accession>A0ABN7SEU4</accession>
<proteinExistence type="predicted"/>